<evidence type="ECO:0000256" key="4">
    <source>
        <dbReference type="ARBA" id="ARBA00044692"/>
    </source>
</evidence>
<comment type="subcellular location">
    <subcellularLocation>
        <location evidence="6">Nucleus</location>
    </subcellularLocation>
</comment>
<evidence type="ECO:0000313" key="9">
    <source>
        <dbReference type="EMBL" id="WFD46478.1"/>
    </source>
</evidence>
<keyword evidence="6" id="KW-0378">Hydrolase</keyword>
<dbReference type="PANTHER" id="PTHR12395">
    <property type="entry name" value="DOM-3 RELATED"/>
    <property type="match status" value="1"/>
</dbReference>
<keyword evidence="6" id="KW-0540">Nuclease</keyword>
<comment type="catalytic activity">
    <reaction evidence="5">
        <text>a 5'-end NAD(+)-phospho-ribonucleoside in mRNA + H2O = a 5'-end phospho-ribonucleoside in mRNA + NAD(+) + H(+)</text>
        <dbReference type="Rhea" id="RHEA:60880"/>
        <dbReference type="Rhea" id="RHEA-COMP:15692"/>
        <dbReference type="Rhea" id="RHEA-COMP:15698"/>
        <dbReference type="ChEBI" id="CHEBI:15377"/>
        <dbReference type="ChEBI" id="CHEBI:15378"/>
        <dbReference type="ChEBI" id="CHEBI:57540"/>
        <dbReference type="ChEBI" id="CHEBI:138282"/>
        <dbReference type="ChEBI" id="CHEBI:144029"/>
    </reaction>
    <physiologicalReaction direction="left-to-right" evidence="5">
        <dbReference type="Rhea" id="RHEA:60881"/>
    </physiologicalReaction>
</comment>
<dbReference type="PANTHER" id="PTHR12395:SF9">
    <property type="entry name" value="DECAPPING AND EXORIBONUCLEASE PROTEIN"/>
    <property type="match status" value="1"/>
</dbReference>
<organism evidence="9 10">
    <name type="scientific">Malassezia furfur</name>
    <name type="common">Pityriasis versicolor infection agent</name>
    <name type="synonym">Pityrosporum furfur</name>
    <dbReference type="NCBI Taxonomy" id="55194"/>
    <lineage>
        <taxon>Eukaryota</taxon>
        <taxon>Fungi</taxon>
        <taxon>Dikarya</taxon>
        <taxon>Basidiomycota</taxon>
        <taxon>Ustilaginomycotina</taxon>
        <taxon>Malasseziomycetes</taxon>
        <taxon>Malasseziales</taxon>
        <taxon>Malasseziaceae</taxon>
        <taxon>Malassezia</taxon>
    </lineage>
</organism>
<dbReference type="Pfam" id="PF08652">
    <property type="entry name" value="RAI1"/>
    <property type="match status" value="1"/>
</dbReference>
<keyword evidence="6" id="KW-0539">Nucleus</keyword>
<evidence type="ECO:0000256" key="1">
    <source>
        <dbReference type="ARBA" id="ARBA00001968"/>
    </source>
</evidence>
<keyword evidence="6" id="KW-0694">RNA-binding</keyword>
<feature type="domain" description="RAI1-like" evidence="8">
    <location>
        <begin position="42"/>
        <end position="395"/>
    </location>
</feature>
<evidence type="ECO:0000256" key="5">
    <source>
        <dbReference type="ARBA" id="ARBA00048124"/>
    </source>
</evidence>
<dbReference type="EMBL" id="CP046234">
    <property type="protein sequence ID" value="WFD46478.1"/>
    <property type="molecule type" value="Genomic_DNA"/>
</dbReference>
<gene>
    <name evidence="9" type="primary">RAI1</name>
    <name evidence="9" type="ORF">GLX27_001114</name>
</gene>
<comment type="function">
    <text evidence="6">Decapping enzyme for NAD-capped RNAs: specifically hydrolyzes the nicotinamide adenine dinucleotide (NAD) cap from a subset of RNAs by removing the entire NAD moiety from the 5'-end of an NAD-capped RNA.</text>
</comment>
<comment type="cofactor">
    <cofactor evidence="1 6">
        <name>a divalent metal cation</name>
        <dbReference type="ChEBI" id="CHEBI:60240"/>
    </cofactor>
</comment>
<protein>
    <recommendedName>
        <fullName evidence="6">Decapping nuclease</fullName>
        <ecNumber evidence="6">3.6.1.-</ecNumber>
    </recommendedName>
</protein>
<comment type="catalytic activity">
    <reaction evidence="4">
        <text>a 5'-end triphospho-ribonucleoside in mRNA + H2O = a 5'-end phospho-ribonucleoside in mRNA + diphosphate + H(+)</text>
        <dbReference type="Rhea" id="RHEA:78683"/>
        <dbReference type="Rhea" id="RHEA-COMP:15692"/>
        <dbReference type="Rhea" id="RHEA-COMP:17164"/>
        <dbReference type="ChEBI" id="CHEBI:15377"/>
        <dbReference type="ChEBI" id="CHEBI:15378"/>
        <dbReference type="ChEBI" id="CHEBI:33019"/>
        <dbReference type="ChEBI" id="CHEBI:138282"/>
        <dbReference type="ChEBI" id="CHEBI:167618"/>
    </reaction>
    <physiologicalReaction direction="left-to-right" evidence="4">
        <dbReference type="Rhea" id="RHEA:78684"/>
    </physiologicalReaction>
</comment>
<dbReference type="InterPro" id="IPR013961">
    <property type="entry name" value="RAI1"/>
</dbReference>
<keyword evidence="6" id="KW-0547">Nucleotide-binding</keyword>
<sequence>MAPGTYGAPGAYAPQAMMAPALPPPLAVMRRPNTAFPPVRIQQPTLVSSFSYDEQKQLHLDDSSKRYFHEPPTARNHGNDTRRAADLNYGFERFREQPHVPDPLDSVLYTLMRRAEQPSAPSPVAGAACVPAEALASELLRTQVITWRGILTKLCTAWSCHPEAPPMFRDGFELNVMMLGDTLIIEEVPPSAPELAAQARTSKPQKQQRAAYYGYSFESYCTAPRPTEADSMAPSEPLAKSNAAPPGWGEDVNTNRQWCHIVKTRLGDTRIIIGGEVDCVESAATEANAARESVVELKTSMQPRNEQDQMRLYAKMLRMYMQSFLLGVQSIVLGFRDHKGTLLSHEHYRTMDLPRLVRGKPGQWNANDNLAFGAHILHWLHQTVRAEMERWLFFVADRLKQAEQVRGPYPWRVHRTTQSFLGHLPLPCVEDAELDYPVYRVSFQPPFGQVTLRYVPPEELQLDGRRANRCGLVPTEFYRWATMPMPTASGATDAS</sequence>
<evidence type="ECO:0000313" key="10">
    <source>
        <dbReference type="Proteomes" id="UP000818624"/>
    </source>
</evidence>
<keyword evidence="9" id="KW-0255">Endonuclease</keyword>
<comment type="catalytic activity">
    <reaction evidence="3">
        <text>a 5'-end (N(7)-methyl 5'-triphosphoguanosine)-ribonucleoside-ribonucleotide in mRNA + H2O = a (N(7)-methyl 5'-triphosphoguanosine)-nucleoside + a 5'-end phospho-ribonucleoside in mRNA + H(+)</text>
        <dbReference type="Rhea" id="RHEA:66928"/>
        <dbReference type="Rhea" id="RHEA-COMP:15692"/>
        <dbReference type="Rhea" id="RHEA-COMP:17313"/>
        <dbReference type="ChEBI" id="CHEBI:15377"/>
        <dbReference type="ChEBI" id="CHEBI:15378"/>
        <dbReference type="ChEBI" id="CHEBI:138282"/>
        <dbReference type="ChEBI" id="CHEBI:172876"/>
        <dbReference type="ChEBI" id="CHEBI:172877"/>
    </reaction>
    <physiologicalReaction direction="left-to-right" evidence="3">
        <dbReference type="Rhea" id="RHEA:66929"/>
    </physiologicalReaction>
</comment>
<keyword evidence="10" id="KW-1185">Reference proteome</keyword>
<proteinExistence type="inferred from homology"/>
<feature type="region of interest" description="Disordered" evidence="7">
    <location>
        <begin position="227"/>
        <end position="249"/>
    </location>
</feature>
<dbReference type="Proteomes" id="UP000818624">
    <property type="component" value="Chromosome 1"/>
</dbReference>
<comment type="similarity">
    <text evidence="2 6">Belongs to the DXO/Dom3Z family.</text>
</comment>
<evidence type="ECO:0000256" key="2">
    <source>
        <dbReference type="ARBA" id="ARBA00006562"/>
    </source>
</evidence>
<dbReference type="GO" id="GO:0004519">
    <property type="term" value="F:endonuclease activity"/>
    <property type="evidence" value="ECO:0007669"/>
    <property type="project" value="UniProtKB-KW"/>
</dbReference>
<evidence type="ECO:0000256" key="6">
    <source>
        <dbReference type="RuleBase" id="RU367113"/>
    </source>
</evidence>
<name>A0ABY8ELP3_MALFU</name>
<dbReference type="EC" id="3.6.1.-" evidence="6"/>
<reference evidence="9 10" key="1">
    <citation type="journal article" date="2020" name="Elife">
        <title>Loss of centromere function drives karyotype evolution in closely related Malassezia species.</title>
        <authorList>
            <person name="Sankaranarayanan S.R."/>
            <person name="Ianiri G."/>
            <person name="Coelho M.A."/>
            <person name="Reza M.H."/>
            <person name="Thimmappa B.C."/>
            <person name="Ganguly P."/>
            <person name="Vadnala R.N."/>
            <person name="Sun S."/>
            <person name="Siddharthan R."/>
            <person name="Tellgren-Roth C."/>
            <person name="Dawson T.L."/>
            <person name="Heitman J."/>
            <person name="Sanyal K."/>
        </authorList>
    </citation>
    <scope>NUCLEOTIDE SEQUENCE [LARGE SCALE GENOMIC DNA]</scope>
    <source>
        <strain evidence="9">CBS14141</strain>
    </source>
</reference>
<evidence type="ECO:0000259" key="8">
    <source>
        <dbReference type="Pfam" id="PF08652"/>
    </source>
</evidence>
<evidence type="ECO:0000256" key="3">
    <source>
        <dbReference type="ARBA" id="ARBA00044676"/>
    </source>
</evidence>
<evidence type="ECO:0000256" key="7">
    <source>
        <dbReference type="SAM" id="MobiDB-lite"/>
    </source>
</evidence>
<accession>A0ABY8ELP3</accession>
<keyword evidence="6" id="KW-0479">Metal-binding</keyword>
<dbReference type="InterPro" id="IPR039039">
    <property type="entry name" value="RAI1-like_fam"/>
</dbReference>